<keyword evidence="4 6" id="KW-1133">Transmembrane helix</keyword>
<sequence>MLKGQFVPARPVPALPALWTGLAVTTTLAAGVLTASPGAAGAGGGLAVSRSVMVVAGVAVVGLALLGVMLPAGHKRAPAVLARVDRLTVIAAACWLAATVLLIVLQVADAAAGPVTAVGVAELAAWSTGIGAGQGMLLTAVAAAIVLAGAVVRLRRPALVPPRALLSGSAFAMITPAVTGHAAAADRYQLVSVIGVGVHVAAAAAWVGGLGALLVLVAPHRGLLVAVLPRYSQVATACIVGVAATGGLTTAVHVAAGHWAGHGGWEAGWEMLPGTGWGQIVLAKTAALAAIGALGWLTRRRMAASRTPLLRWAGYEVALMALALGAAAALTQAPS</sequence>
<comment type="subcellular location">
    <subcellularLocation>
        <location evidence="1">Cell membrane</location>
        <topology evidence="1">Multi-pass membrane protein</topology>
    </subcellularLocation>
</comment>
<dbReference type="Proteomes" id="UP001597145">
    <property type="component" value="Unassembled WGS sequence"/>
</dbReference>
<protein>
    <submittedName>
        <fullName evidence="8">CopD family protein</fullName>
    </submittedName>
</protein>
<dbReference type="InterPro" id="IPR008457">
    <property type="entry name" value="Cu-R_CopD_dom"/>
</dbReference>
<evidence type="ECO:0000256" key="4">
    <source>
        <dbReference type="ARBA" id="ARBA00022989"/>
    </source>
</evidence>
<comment type="caution">
    <text evidence="8">The sequence shown here is derived from an EMBL/GenBank/DDBJ whole genome shotgun (WGS) entry which is preliminary data.</text>
</comment>
<feature type="transmembrane region" description="Helical" evidence="6">
    <location>
        <begin position="84"/>
        <end position="105"/>
    </location>
</feature>
<dbReference type="Pfam" id="PF05425">
    <property type="entry name" value="CopD"/>
    <property type="match status" value="1"/>
</dbReference>
<evidence type="ECO:0000256" key="6">
    <source>
        <dbReference type="SAM" id="Phobius"/>
    </source>
</evidence>
<dbReference type="PANTHER" id="PTHR34820">
    <property type="entry name" value="INNER MEMBRANE PROTEIN YEBZ"/>
    <property type="match status" value="1"/>
</dbReference>
<evidence type="ECO:0000256" key="2">
    <source>
        <dbReference type="ARBA" id="ARBA00022475"/>
    </source>
</evidence>
<keyword evidence="2" id="KW-1003">Cell membrane</keyword>
<feature type="transmembrane region" description="Helical" evidence="6">
    <location>
        <begin position="125"/>
        <end position="152"/>
    </location>
</feature>
<proteinExistence type="predicted"/>
<dbReference type="EMBL" id="JBHUCP010000003">
    <property type="protein sequence ID" value="MFD1528446.1"/>
    <property type="molecule type" value="Genomic_DNA"/>
</dbReference>
<accession>A0ABW4FFE1</accession>
<dbReference type="RefSeq" id="WP_343969303.1">
    <property type="nucleotide sequence ID" value="NZ_BAAAJG010000001.1"/>
</dbReference>
<keyword evidence="9" id="KW-1185">Reference proteome</keyword>
<name>A0ABW4FFE1_9PSEU</name>
<organism evidence="8 9">
    <name type="scientific">Pseudonocardia aurantiaca</name>
    <dbReference type="NCBI Taxonomy" id="75290"/>
    <lineage>
        <taxon>Bacteria</taxon>
        <taxon>Bacillati</taxon>
        <taxon>Actinomycetota</taxon>
        <taxon>Actinomycetes</taxon>
        <taxon>Pseudonocardiales</taxon>
        <taxon>Pseudonocardiaceae</taxon>
        <taxon>Pseudonocardia</taxon>
    </lineage>
</organism>
<gene>
    <name evidence="8" type="ORF">ACFSCY_03240</name>
</gene>
<feature type="transmembrane region" description="Helical" evidence="6">
    <location>
        <begin position="276"/>
        <end position="297"/>
    </location>
</feature>
<feature type="transmembrane region" description="Helical" evidence="6">
    <location>
        <begin position="190"/>
        <end position="219"/>
    </location>
</feature>
<evidence type="ECO:0000259" key="7">
    <source>
        <dbReference type="Pfam" id="PF05425"/>
    </source>
</evidence>
<evidence type="ECO:0000313" key="9">
    <source>
        <dbReference type="Proteomes" id="UP001597145"/>
    </source>
</evidence>
<feature type="transmembrane region" description="Helical" evidence="6">
    <location>
        <begin position="309"/>
        <end position="330"/>
    </location>
</feature>
<evidence type="ECO:0000256" key="5">
    <source>
        <dbReference type="ARBA" id="ARBA00023136"/>
    </source>
</evidence>
<reference evidence="9" key="1">
    <citation type="journal article" date="2019" name="Int. J. Syst. Evol. Microbiol.">
        <title>The Global Catalogue of Microorganisms (GCM) 10K type strain sequencing project: providing services to taxonomists for standard genome sequencing and annotation.</title>
        <authorList>
            <consortium name="The Broad Institute Genomics Platform"/>
            <consortium name="The Broad Institute Genome Sequencing Center for Infectious Disease"/>
            <person name="Wu L."/>
            <person name="Ma J."/>
        </authorList>
    </citation>
    <scope>NUCLEOTIDE SEQUENCE [LARGE SCALE GENOMIC DNA]</scope>
    <source>
        <strain evidence="9">JCM 12165</strain>
    </source>
</reference>
<feature type="domain" description="Copper resistance protein D" evidence="7">
    <location>
        <begin position="226"/>
        <end position="330"/>
    </location>
</feature>
<evidence type="ECO:0000256" key="3">
    <source>
        <dbReference type="ARBA" id="ARBA00022692"/>
    </source>
</evidence>
<feature type="transmembrane region" description="Helical" evidence="6">
    <location>
        <begin position="164"/>
        <end position="184"/>
    </location>
</feature>
<keyword evidence="5 6" id="KW-0472">Membrane</keyword>
<feature type="transmembrane region" description="Helical" evidence="6">
    <location>
        <begin position="231"/>
        <end position="256"/>
    </location>
</feature>
<keyword evidence="3 6" id="KW-0812">Transmembrane</keyword>
<dbReference type="PANTHER" id="PTHR34820:SF4">
    <property type="entry name" value="INNER MEMBRANE PROTEIN YEBZ"/>
    <property type="match status" value="1"/>
</dbReference>
<feature type="transmembrane region" description="Helical" evidence="6">
    <location>
        <begin position="51"/>
        <end position="72"/>
    </location>
</feature>
<evidence type="ECO:0000313" key="8">
    <source>
        <dbReference type="EMBL" id="MFD1528446.1"/>
    </source>
</evidence>
<dbReference type="InterPro" id="IPR032694">
    <property type="entry name" value="CopC/D"/>
</dbReference>
<evidence type="ECO:0000256" key="1">
    <source>
        <dbReference type="ARBA" id="ARBA00004651"/>
    </source>
</evidence>